<dbReference type="Pfam" id="PF18759">
    <property type="entry name" value="Plavaka"/>
    <property type="match status" value="1"/>
</dbReference>
<reference evidence="1" key="1">
    <citation type="journal article" date="2020" name="New Phytol.">
        <title>Comparative genomics reveals dynamic genome evolution in host specialist ectomycorrhizal fungi.</title>
        <authorList>
            <person name="Lofgren L.A."/>
            <person name="Nguyen N.H."/>
            <person name="Vilgalys R."/>
            <person name="Ruytinx J."/>
            <person name="Liao H.L."/>
            <person name="Branco S."/>
            <person name="Kuo A."/>
            <person name="LaButti K."/>
            <person name="Lipzen A."/>
            <person name="Andreopoulos W."/>
            <person name="Pangilinan J."/>
            <person name="Riley R."/>
            <person name="Hundley H."/>
            <person name="Na H."/>
            <person name="Barry K."/>
            <person name="Grigoriev I.V."/>
            <person name="Stajich J.E."/>
            <person name="Kennedy P.G."/>
        </authorList>
    </citation>
    <scope>NUCLEOTIDE SEQUENCE</scope>
    <source>
        <strain evidence="1">MN1</strain>
    </source>
</reference>
<organism evidence="1 2">
    <name type="scientific">Suillus subaureus</name>
    <dbReference type="NCBI Taxonomy" id="48587"/>
    <lineage>
        <taxon>Eukaryota</taxon>
        <taxon>Fungi</taxon>
        <taxon>Dikarya</taxon>
        <taxon>Basidiomycota</taxon>
        <taxon>Agaricomycotina</taxon>
        <taxon>Agaricomycetes</taxon>
        <taxon>Agaricomycetidae</taxon>
        <taxon>Boletales</taxon>
        <taxon>Suillineae</taxon>
        <taxon>Suillaceae</taxon>
        <taxon>Suillus</taxon>
    </lineage>
</organism>
<name>A0A9P7EAV4_9AGAM</name>
<keyword evidence="2" id="KW-1185">Reference proteome</keyword>
<dbReference type="GeneID" id="64632347"/>
<dbReference type="EMBL" id="JABBWG010000016">
    <property type="protein sequence ID" value="KAG1816441.1"/>
    <property type="molecule type" value="Genomic_DNA"/>
</dbReference>
<gene>
    <name evidence="1" type="ORF">BJ212DRAFT_1446955</name>
</gene>
<comment type="caution">
    <text evidence="1">The sequence shown here is derived from an EMBL/GenBank/DDBJ whole genome shotgun (WGS) entry which is preliminary data.</text>
</comment>
<dbReference type="AlphaFoldDB" id="A0A9P7EAV4"/>
<dbReference type="InterPro" id="IPR041078">
    <property type="entry name" value="Plavaka"/>
</dbReference>
<sequence>MALNCPFTNDFPQVDIHELLSLDILHQIIKGTFKDHLVDWVGEYLLVTHGTHHAAEIMDGIDCRCEALTEDDLVKLQDALDCFHQHQEIFKTTGVVSTFSLSFKEPWCQSSRFNALRQMLLTNQCLDKLAATRVDFEAHGMLRGSCLSNALGELWRCM</sequence>
<dbReference type="Proteomes" id="UP000807769">
    <property type="component" value="Unassembled WGS sequence"/>
</dbReference>
<dbReference type="OrthoDB" id="3246013at2759"/>
<evidence type="ECO:0000313" key="1">
    <source>
        <dbReference type="EMBL" id="KAG1816441.1"/>
    </source>
</evidence>
<accession>A0A9P7EAV4</accession>
<dbReference type="RefSeq" id="XP_041193114.1">
    <property type="nucleotide sequence ID" value="XM_041338331.1"/>
</dbReference>
<proteinExistence type="predicted"/>
<protein>
    <submittedName>
        <fullName evidence="1">Uncharacterized protein</fullName>
    </submittedName>
</protein>
<evidence type="ECO:0000313" key="2">
    <source>
        <dbReference type="Proteomes" id="UP000807769"/>
    </source>
</evidence>